<evidence type="ECO:0000313" key="2">
    <source>
        <dbReference type="Proteomes" id="UP000467700"/>
    </source>
</evidence>
<name>A0A8S0WBG4_CYCAE</name>
<gene>
    <name evidence="1" type="ORF">AAE3_LOCUS12081</name>
</gene>
<keyword evidence="2" id="KW-1185">Reference proteome</keyword>
<evidence type="ECO:0000313" key="1">
    <source>
        <dbReference type="EMBL" id="CAA7269848.1"/>
    </source>
</evidence>
<comment type="caution">
    <text evidence="1">The sequence shown here is derived from an EMBL/GenBank/DDBJ whole genome shotgun (WGS) entry which is preliminary data.</text>
</comment>
<proteinExistence type="predicted"/>
<dbReference type="Proteomes" id="UP000467700">
    <property type="component" value="Unassembled WGS sequence"/>
</dbReference>
<sequence length="191" mass="21133">MPIHRASRSATQVQTHDCGLRETALTTGTPARGGVSLGRSRLLTSSSWMLLNIGLVLRHISLLFSCQPARQRNLSIHVSVRSFPTPCEQPIHYDGVSLRVGPVRSLAVAWTRLCSAYIFQTHLKSSPRCSFEPNTLTVMSKERRVQEADRPSSHIQEHGFCSHPIPFIDLSPLQSCAAHLTTGCLYAKFDA</sequence>
<accession>A0A8S0WBG4</accession>
<reference evidence="1 2" key="1">
    <citation type="submission" date="2020-01" db="EMBL/GenBank/DDBJ databases">
        <authorList>
            <person name="Gupta K D."/>
        </authorList>
    </citation>
    <scope>NUCLEOTIDE SEQUENCE [LARGE SCALE GENOMIC DNA]</scope>
</reference>
<organism evidence="1 2">
    <name type="scientific">Cyclocybe aegerita</name>
    <name type="common">Black poplar mushroom</name>
    <name type="synonym">Agrocybe aegerita</name>
    <dbReference type="NCBI Taxonomy" id="1973307"/>
    <lineage>
        <taxon>Eukaryota</taxon>
        <taxon>Fungi</taxon>
        <taxon>Dikarya</taxon>
        <taxon>Basidiomycota</taxon>
        <taxon>Agaricomycotina</taxon>
        <taxon>Agaricomycetes</taxon>
        <taxon>Agaricomycetidae</taxon>
        <taxon>Agaricales</taxon>
        <taxon>Agaricineae</taxon>
        <taxon>Bolbitiaceae</taxon>
        <taxon>Cyclocybe</taxon>
    </lineage>
</organism>
<dbReference type="AlphaFoldDB" id="A0A8S0WBG4"/>
<dbReference type="EMBL" id="CACVBS010000081">
    <property type="protein sequence ID" value="CAA7269848.1"/>
    <property type="molecule type" value="Genomic_DNA"/>
</dbReference>
<protein>
    <submittedName>
        <fullName evidence="1">Uncharacterized protein</fullName>
    </submittedName>
</protein>